<protein>
    <submittedName>
        <fullName evidence="7">EOG090X06TI</fullName>
    </submittedName>
</protein>
<evidence type="ECO:0000256" key="3">
    <source>
        <dbReference type="ARBA" id="ARBA00022737"/>
    </source>
</evidence>
<dbReference type="SUPFAM" id="SSF48452">
    <property type="entry name" value="TPR-like"/>
    <property type="match status" value="1"/>
</dbReference>
<evidence type="ECO:0000256" key="2">
    <source>
        <dbReference type="ARBA" id="ARBA00008219"/>
    </source>
</evidence>
<dbReference type="GO" id="GO:0034551">
    <property type="term" value="P:mitochondrial respiratory chain complex III assembly"/>
    <property type="evidence" value="ECO:0007669"/>
    <property type="project" value="InterPro"/>
</dbReference>
<comment type="similarity">
    <text evidence="2">Belongs to the TTC19 family.</text>
</comment>
<reference evidence="7" key="1">
    <citation type="submission" date="2018-08" db="EMBL/GenBank/DDBJ databases">
        <authorList>
            <person name="Cornetti L."/>
        </authorList>
    </citation>
    <scope>NUCLEOTIDE SEQUENCE</scope>
    <source>
        <strain evidence="7">BE-ASS</strain>
    </source>
</reference>
<gene>
    <name evidence="7" type="primary">EOG090X06TI</name>
</gene>
<evidence type="ECO:0000256" key="1">
    <source>
        <dbReference type="ARBA" id="ARBA00004173"/>
    </source>
</evidence>
<evidence type="ECO:0000256" key="5">
    <source>
        <dbReference type="ARBA" id="ARBA00022946"/>
    </source>
</evidence>
<dbReference type="PANTHER" id="PTHR13143">
    <property type="entry name" value="TETRATRICOPEPTIDE REPEAT PROTEIN 19"/>
    <property type="match status" value="1"/>
</dbReference>
<organism evidence="7">
    <name type="scientific">Scapholeberis mucronata</name>
    <dbReference type="NCBI Taxonomy" id="202097"/>
    <lineage>
        <taxon>Eukaryota</taxon>
        <taxon>Metazoa</taxon>
        <taxon>Ecdysozoa</taxon>
        <taxon>Arthropoda</taxon>
        <taxon>Crustacea</taxon>
        <taxon>Branchiopoda</taxon>
        <taxon>Diplostraca</taxon>
        <taxon>Cladocera</taxon>
        <taxon>Anomopoda</taxon>
        <taxon>Daphniidae</taxon>
        <taxon>Scapholeberis</taxon>
    </lineage>
</organism>
<dbReference type="InterPro" id="IPR040395">
    <property type="entry name" value="TTC19"/>
</dbReference>
<proteinExistence type="evidence at transcript level"/>
<dbReference type="EMBL" id="LR024019">
    <property type="protein sequence ID" value="SVE93638.1"/>
    <property type="molecule type" value="mRNA"/>
</dbReference>
<keyword evidence="5" id="KW-0809">Transit peptide</keyword>
<evidence type="ECO:0000313" key="7">
    <source>
        <dbReference type="EMBL" id="SVE93638.1"/>
    </source>
</evidence>
<dbReference type="Pfam" id="PF13424">
    <property type="entry name" value="TPR_12"/>
    <property type="match status" value="1"/>
</dbReference>
<keyword evidence="3" id="KW-0677">Repeat</keyword>
<dbReference type="AlphaFoldDB" id="A0A4Y7NK66"/>
<keyword evidence="4" id="KW-0802">TPR repeat</keyword>
<evidence type="ECO:0000256" key="4">
    <source>
        <dbReference type="ARBA" id="ARBA00022803"/>
    </source>
</evidence>
<dbReference type="InterPro" id="IPR011990">
    <property type="entry name" value="TPR-like_helical_dom_sf"/>
</dbReference>
<name>A0A4Y7NK66_9CRUS</name>
<dbReference type="PANTHER" id="PTHR13143:SF6">
    <property type="entry name" value="TETRATRICOPEPTIDE REPEAT PROTEIN 19, MITOCHONDRIAL"/>
    <property type="match status" value="1"/>
</dbReference>
<accession>A0A4Y7NK66</accession>
<dbReference type="Gene3D" id="1.25.40.10">
    <property type="entry name" value="Tetratricopeptide repeat domain"/>
    <property type="match status" value="2"/>
</dbReference>
<evidence type="ECO:0000256" key="6">
    <source>
        <dbReference type="ARBA" id="ARBA00023128"/>
    </source>
</evidence>
<comment type="subcellular location">
    <subcellularLocation>
        <location evidence="1">Mitochondrion</location>
    </subcellularLocation>
</comment>
<sequence length="388" mass="44107">MDDLFSGYLTPPTTTVKQVVESNLTAHKNTLHRQKRQICRLAELALWNVRNRGRVLPPRIYALGYPFCGSQKRSNLSISKCFSLAGIIGIMGTKSEDKETKPGEEKIVEMIKMSKLCHSRAEFKKSEQLLHLALRMAYEIQHHDAQRYIIDDMANNAYETGDLKKAEKLFIDTMKHLIASGVPQDDNSVIHISGKLANLYAMFDDVDKANEGFLFCIQNLETKLEKGVNDFDTQALYTLILSWFGQFLHNKGDFVQSLNMFEKSLEVSVKINGEHHPHSLLQLNNMAATFTLMNRLQDALRCLNKALTLAQEHQMDDGVGDLPYYYINVANIYLTQVEKASADSGELLRLAASSCRNALKWAKLVDDREALKQAKKCWKKIENYQIAQ</sequence>
<dbReference type="GO" id="GO:0005743">
    <property type="term" value="C:mitochondrial inner membrane"/>
    <property type="evidence" value="ECO:0007669"/>
    <property type="project" value="TreeGrafter"/>
</dbReference>
<keyword evidence="6" id="KW-0496">Mitochondrion</keyword>